<feature type="region of interest" description="Disordered" evidence="1">
    <location>
        <begin position="1"/>
        <end position="32"/>
    </location>
</feature>
<reference evidence="2 3" key="1">
    <citation type="submission" date="2019-07" db="EMBL/GenBank/DDBJ databases">
        <title>Cryptosporangium phraense sp. nov., isolated from plant litter.</title>
        <authorList>
            <person name="Suriyachadkun C."/>
        </authorList>
    </citation>
    <scope>NUCLEOTIDE SEQUENCE [LARGE SCALE GENOMIC DNA]</scope>
    <source>
        <strain evidence="2 3">A-T 5661</strain>
    </source>
</reference>
<dbReference type="OrthoDB" id="5166867at2"/>
<dbReference type="InParanoid" id="A0A545AQX7"/>
<gene>
    <name evidence="2" type="ORF">FL583_16945</name>
</gene>
<organism evidence="2 3">
    <name type="scientific">Cryptosporangium phraense</name>
    <dbReference type="NCBI Taxonomy" id="2593070"/>
    <lineage>
        <taxon>Bacteria</taxon>
        <taxon>Bacillati</taxon>
        <taxon>Actinomycetota</taxon>
        <taxon>Actinomycetes</taxon>
        <taxon>Cryptosporangiales</taxon>
        <taxon>Cryptosporangiaceae</taxon>
        <taxon>Cryptosporangium</taxon>
    </lineage>
</organism>
<comment type="caution">
    <text evidence="2">The sequence shown here is derived from an EMBL/GenBank/DDBJ whole genome shotgun (WGS) entry which is preliminary data.</text>
</comment>
<keyword evidence="3" id="KW-1185">Reference proteome</keyword>
<dbReference type="Proteomes" id="UP000317982">
    <property type="component" value="Unassembled WGS sequence"/>
</dbReference>
<dbReference type="EMBL" id="VIRS01000011">
    <property type="protein sequence ID" value="TQS43726.1"/>
    <property type="molecule type" value="Genomic_DNA"/>
</dbReference>
<evidence type="ECO:0000313" key="3">
    <source>
        <dbReference type="Proteomes" id="UP000317982"/>
    </source>
</evidence>
<feature type="region of interest" description="Disordered" evidence="1">
    <location>
        <begin position="641"/>
        <end position="662"/>
    </location>
</feature>
<sequence>MVTPEENHPSAPSHVIGETTEMPKPLRRLPELPEPGKIRAVRAAARKHLGMGDRAAGAMSTIWVRPDDVLPQIEQPRRMRIPGGDLLYVEGLVWIPRLMADPFNPRNAADHRYPVSGGGASSLEHDIAGSITAGRAELAMTAPSRDALLNALSKGMAKTRVANTPYPPIGDQGIMDAPFGVMTVFGFEDGTPDVAVPGVREGSSRVTHAQAMHELEPEDTVLRMPSGSKAMTDFIAEINSIVDKPAAELTENDKARVRCATTNFILIVGFDPDVDGSIDLAEAVKTKVAQEHLNIKADWSLPARHSVMADDCLRSAFGESLLTSGQEYDWLRGLMTADTASAAGVSKDADDRTTRLLYLFTTDEPKVHAAIRRPIAFVLSRDNTRKVQVKKTTKVPYAVELVSREFRGRPGYENSTVDRMVKVVENGAKITGLSPWTMTSRSLNALEKAALAELHSAGKPGASCTELAVRALYYIAVHDVLRVPRNDQGATSDRRTVAEVLEAMLDTPRGIAQLALIVRDGRRGQRPFLRDEAGEPVMDATGTDPVTLQNHTMRYDLYPKGQASEAPQGQDPFLAAQIRLKDAVNALEITANDLEAVKDDEGNKLVEQQGLPTQAKAWRKQLRDVAERLSDWYEVGVEYRASNADIPASPTTDPGDEDPEAA</sequence>
<name>A0A545AQX7_9ACTN</name>
<evidence type="ECO:0000313" key="2">
    <source>
        <dbReference type="EMBL" id="TQS43726.1"/>
    </source>
</evidence>
<dbReference type="RefSeq" id="WP_142705639.1">
    <property type="nucleotide sequence ID" value="NZ_VIRS01000011.1"/>
</dbReference>
<evidence type="ECO:0000256" key="1">
    <source>
        <dbReference type="SAM" id="MobiDB-lite"/>
    </source>
</evidence>
<dbReference type="AlphaFoldDB" id="A0A545AQX7"/>
<accession>A0A545AQX7</accession>
<protein>
    <submittedName>
        <fullName evidence="2">Uncharacterized protein</fullName>
    </submittedName>
</protein>
<proteinExistence type="predicted"/>